<feature type="region of interest" description="Disordered" evidence="1">
    <location>
        <begin position="76"/>
        <end position="95"/>
    </location>
</feature>
<dbReference type="PROSITE" id="PS51029">
    <property type="entry name" value="MADF"/>
    <property type="match status" value="1"/>
</dbReference>
<evidence type="ECO:0000313" key="3">
    <source>
        <dbReference type="EMBL" id="EDW31226.1"/>
    </source>
</evidence>
<sequence length="792" mass="89125">MQTFKGMNKTTLKDLFNSGFEHFKVSKGPNGHFLSKKCQEKLKTKLPASSYENVMAWAGDWISKLNGETEASLKAESKQTNSVTEQPASESVQAATNKPSTIIIDLCSDDDEDEETCESLDSLLDSESSLSKSPIIIHDDELGDIDLKDYADHVDGKLDLKTLKTRTIKNEIIAKRVSQTAIEGRSKARAIRSKQKAKQDKLSPDKAQDEPTTRVLSDQSKLKPNETQWITTTPHKAPKETSLRIRTYQKIKKVEQDQITTGKTHEEPKIGFHMDKSNISIKEKISITPQKTQDTATIRDTVGKAQDEPSIEVRSEHSKLKSSEHSTITTHKAPNETTKRATFDKAQEKPTILTDQSKLKPSENRITIIPQKAQDRPTIRIRSDLLLNSNIPTPFENTQLIDGPVGLPAKSPGSTSSSGNRKRKDCDTTPDNGQSCAKRPKALELLRTHPRVHLQLPAVQLLLEKVAHFADDQGNSQALTLINQLLHSLQVAEKKISPLPDRFSAGKRQFWREFLALYQGMPQLWDANHVDYRNKELRNKAYELLETKLREIQPNATRTEVGRRINIFRTNYRREQMRILKQKELGFHSDLCKPTLWFYDYMGFLLTQESFQQGRTRKVRGTATTKPKTMFEFGKDASSDPLDAVSDWPTKETIASYLPEQGVQQSEESSLLSPKIEIIEHDGEPMDTDRLTRDGDVKPEICGFNTSDYKDRNVSTNVALTVGRGSNGTDAHPALSEASEVLAKSWAVQYEEMAPTQRILARKAIADILFEGCMGNLRINRGETRSTVGNHL</sequence>
<dbReference type="PANTHER" id="PTHR21505">
    <property type="entry name" value="MADF DOMAIN-CONTAINING PROTEIN-RELATED"/>
    <property type="match status" value="1"/>
</dbReference>
<keyword evidence="4" id="KW-1185">Reference proteome</keyword>
<evidence type="ECO:0000259" key="2">
    <source>
        <dbReference type="PROSITE" id="PS51029"/>
    </source>
</evidence>
<feature type="region of interest" description="Disordered" evidence="1">
    <location>
        <begin position="397"/>
        <end position="436"/>
    </location>
</feature>
<gene>
    <name evidence="3" type="primary">Dper\GL20841</name>
    <name evidence="3" type="ORF">Dper_GL20841</name>
</gene>
<feature type="compositionally biased region" description="Basic residues" evidence="1">
    <location>
        <begin position="187"/>
        <end position="196"/>
    </location>
</feature>
<dbReference type="InterPro" id="IPR006578">
    <property type="entry name" value="MADF-dom"/>
</dbReference>
<organism evidence="4">
    <name type="scientific">Drosophila persimilis</name>
    <name type="common">Fruit fly</name>
    <dbReference type="NCBI Taxonomy" id="7234"/>
    <lineage>
        <taxon>Eukaryota</taxon>
        <taxon>Metazoa</taxon>
        <taxon>Ecdysozoa</taxon>
        <taxon>Arthropoda</taxon>
        <taxon>Hexapoda</taxon>
        <taxon>Insecta</taxon>
        <taxon>Pterygota</taxon>
        <taxon>Neoptera</taxon>
        <taxon>Endopterygota</taxon>
        <taxon>Diptera</taxon>
        <taxon>Brachycera</taxon>
        <taxon>Muscomorpha</taxon>
        <taxon>Ephydroidea</taxon>
        <taxon>Drosophilidae</taxon>
        <taxon>Drosophila</taxon>
        <taxon>Sophophora</taxon>
    </lineage>
</organism>
<feature type="compositionally biased region" description="Basic and acidic residues" evidence="1">
    <location>
        <begin position="197"/>
        <end position="212"/>
    </location>
</feature>
<dbReference type="AlphaFoldDB" id="B4H4B1"/>
<dbReference type="Proteomes" id="UP000008744">
    <property type="component" value="Unassembled WGS sequence"/>
</dbReference>
<evidence type="ECO:0000313" key="4">
    <source>
        <dbReference type="Proteomes" id="UP000008744"/>
    </source>
</evidence>
<dbReference type="Pfam" id="PF10545">
    <property type="entry name" value="MADF_DNA_bdg"/>
    <property type="match status" value="1"/>
</dbReference>
<evidence type="ECO:0000256" key="1">
    <source>
        <dbReference type="SAM" id="MobiDB-lite"/>
    </source>
</evidence>
<accession>B4H4B1</accession>
<name>B4H4B1_DROPE</name>
<reference evidence="3 4" key="1">
    <citation type="journal article" date="2007" name="Nature">
        <title>Evolution of genes and genomes on the Drosophila phylogeny.</title>
        <authorList>
            <consortium name="Drosophila 12 Genomes Consortium"/>
            <person name="Clark A.G."/>
            <person name="Eisen M.B."/>
            <person name="Smith D.R."/>
            <person name="Bergman C.M."/>
            <person name="Oliver B."/>
            <person name="Markow T.A."/>
            <person name="Kaufman T.C."/>
            <person name="Kellis M."/>
            <person name="Gelbart W."/>
            <person name="Iyer V.N."/>
            <person name="Pollard D.A."/>
            <person name="Sackton T.B."/>
            <person name="Larracuente A.M."/>
            <person name="Singh N.D."/>
            <person name="Abad J.P."/>
            <person name="Abt D.N."/>
            <person name="Adryan B."/>
            <person name="Aguade M."/>
            <person name="Akashi H."/>
            <person name="Anderson W.W."/>
            <person name="Aquadro C.F."/>
            <person name="Ardell D.H."/>
            <person name="Arguello R."/>
            <person name="Artieri C.G."/>
            <person name="Barbash D.A."/>
            <person name="Barker D."/>
            <person name="Barsanti P."/>
            <person name="Batterham P."/>
            <person name="Batzoglou S."/>
            <person name="Begun D."/>
            <person name="Bhutkar A."/>
            <person name="Blanco E."/>
            <person name="Bosak S.A."/>
            <person name="Bradley R.K."/>
            <person name="Brand A.D."/>
            <person name="Brent M.R."/>
            <person name="Brooks A.N."/>
            <person name="Brown R.H."/>
            <person name="Butlin R.K."/>
            <person name="Caggese C."/>
            <person name="Calvi B.R."/>
            <person name="Bernardo de Carvalho A."/>
            <person name="Caspi A."/>
            <person name="Castrezana S."/>
            <person name="Celniker S.E."/>
            <person name="Chang J.L."/>
            <person name="Chapple C."/>
            <person name="Chatterji S."/>
            <person name="Chinwalla A."/>
            <person name="Civetta A."/>
            <person name="Clifton S.W."/>
            <person name="Comeron J.M."/>
            <person name="Costello J.C."/>
            <person name="Coyne J.A."/>
            <person name="Daub J."/>
            <person name="David R.G."/>
            <person name="Delcher A.L."/>
            <person name="Delehaunty K."/>
            <person name="Do C.B."/>
            <person name="Ebling H."/>
            <person name="Edwards K."/>
            <person name="Eickbush T."/>
            <person name="Evans J.D."/>
            <person name="Filipski A."/>
            <person name="Findeiss S."/>
            <person name="Freyhult E."/>
            <person name="Fulton L."/>
            <person name="Fulton R."/>
            <person name="Garcia A.C."/>
            <person name="Gardiner A."/>
            <person name="Garfield D.A."/>
            <person name="Garvin B.E."/>
            <person name="Gibson G."/>
            <person name="Gilbert D."/>
            <person name="Gnerre S."/>
            <person name="Godfrey J."/>
            <person name="Good R."/>
            <person name="Gotea V."/>
            <person name="Gravely B."/>
            <person name="Greenberg A.J."/>
            <person name="Griffiths-Jones S."/>
            <person name="Gross S."/>
            <person name="Guigo R."/>
            <person name="Gustafson E.A."/>
            <person name="Haerty W."/>
            <person name="Hahn M.W."/>
            <person name="Halligan D.L."/>
            <person name="Halpern A.L."/>
            <person name="Halter G.M."/>
            <person name="Han M.V."/>
            <person name="Heger A."/>
            <person name="Hillier L."/>
            <person name="Hinrichs A.S."/>
            <person name="Holmes I."/>
            <person name="Hoskins R.A."/>
            <person name="Hubisz M.J."/>
            <person name="Hultmark D."/>
            <person name="Huntley M.A."/>
            <person name="Jaffe D.B."/>
            <person name="Jagadeeshan S."/>
            <person name="Jeck W.R."/>
            <person name="Johnson J."/>
            <person name="Jones C.D."/>
            <person name="Jordan W.C."/>
            <person name="Karpen G.H."/>
            <person name="Kataoka E."/>
            <person name="Keightley P.D."/>
            <person name="Kheradpour P."/>
            <person name="Kirkness E.F."/>
            <person name="Koerich L.B."/>
            <person name="Kristiansen K."/>
            <person name="Kudrna D."/>
            <person name="Kulathinal R.J."/>
            <person name="Kumar S."/>
            <person name="Kwok R."/>
            <person name="Lander E."/>
            <person name="Langley C.H."/>
            <person name="Lapoint R."/>
            <person name="Lazzaro B.P."/>
            <person name="Lee S.J."/>
            <person name="Levesque L."/>
            <person name="Li R."/>
            <person name="Lin C.F."/>
            <person name="Lin M.F."/>
            <person name="Lindblad-Toh K."/>
            <person name="Llopart A."/>
            <person name="Long M."/>
            <person name="Low L."/>
            <person name="Lozovsky E."/>
            <person name="Lu J."/>
            <person name="Luo M."/>
            <person name="Machado C.A."/>
            <person name="Makalowski W."/>
            <person name="Marzo M."/>
            <person name="Matsuda M."/>
            <person name="Matzkin L."/>
            <person name="McAllister B."/>
            <person name="McBride C.S."/>
            <person name="McKernan B."/>
            <person name="McKernan K."/>
            <person name="Mendez-Lago M."/>
            <person name="Minx P."/>
            <person name="Mollenhauer M.U."/>
            <person name="Montooth K."/>
            <person name="Mount S.M."/>
            <person name="Mu X."/>
            <person name="Myers E."/>
            <person name="Negre B."/>
            <person name="Newfeld S."/>
            <person name="Nielsen R."/>
            <person name="Noor M.A."/>
            <person name="O'Grady P."/>
            <person name="Pachter L."/>
            <person name="Papaceit M."/>
            <person name="Parisi M.J."/>
            <person name="Parisi M."/>
            <person name="Parts L."/>
            <person name="Pedersen J.S."/>
            <person name="Pesole G."/>
            <person name="Phillippy A.M."/>
            <person name="Ponting C.P."/>
            <person name="Pop M."/>
            <person name="Porcelli D."/>
            <person name="Powell J.R."/>
            <person name="Prohaska S."/>
            <person name="Pruitt K."/>
            <person name="Puig M."/>
            <person name="Quesneville H."/>
            <person name="Ram K.R."/>
            <person name="Rand D."/>
            <person name="Rasmussen M.D."/>
            <person name="Reed L.K."/>
            <person name="Reenan R."/>
            <person name="Reily A."/>
            <person name="Remington K.A."/>
            <person name="Rieger T.T."/>
            <person name="Ritchie M.G."/>
            <person name="Robin C."/>
            <person name="Rogers Y.H."/>
            <person name="Rohde C."/>
            <person name="Rozas J."/>
            <person name="Rubenfield M.J."/>
            <person name="Ruiz A."/>
            <person name="Russo S."/>
            <person name="Salzberg S.L."/>
            <person name="Sanchez-Gracia A."/>
            <person name="Saranga D.J."/>
            <person name="Sato H."/>
            <person name="Schaeffer S.W."/>
            <person name="Schatz M.C."/>
            <person name="Schlenke T."/>
            <person name="Schwartz R."/>
            <person name="Segarra C."/>
            <person name="Singh R.S."/>
            <person name="Sirot L."/>
            <person name="Sirota M."/>
            <person name="Sisneros N.B."/>
            <person name="Smith C.D."/>
            <person name="Smith T.F."/>
            <person name="Spieth J."/>
            <person name="Stage D.E."/>
            <person name="Stark A."/>
            <person name="Stephan W."/>
            <person name="Strausberg R.L."/>
            <person name="Strempel S."/>
            <person name="Sturgill D."/>
            <person name="Sutton G."/>
            <person name="Sutton G.G."/>
            <person name="Tao W."/>
            <person name="Teichmann S."/>
            <person name="Tobari Y.N."/>
            <person name="Tomimura Y."/>
            <person name="Tsolas J.M."/>
            <person name="Valente V.L."/>
            <person name="Venter E."/>
            <person name="Venter J.C."/>
            <person name="Vicario S."/>
            <person name="Vieira F.G."/>
            <person name="Vilella A.J."/>
            <person name="Villasante A."/>
            <person name="Walenz B."/>
            <person name="Wang J."/>
            <person name="Wasserman M."/>
            <person name="Watts T."/>
            <person name="Wilson D."/>
            <person name="Wilson R.K."/>
            <person name="Wing R.A."/>
            <person name="Wolfner M.F."/>
            <person name="Wong A."/>
            <person name="Wong G.K."/>
            <person name="Wu C.I."/>
            <person name="Wu G."/>
            <person name="Yamamoto D."/>
            <person name="Yang H.P."/>
            <person name="Yang S.P."/>
            <person name="Yorke J.A."/>
            <person name="Yoshida K."/>
            <person name="Zdobnov E."/>
            <person name="Zhang P."/>
            <person name="Zhang Y."/>
            <person name="Zimin A.V."/>
            <person name="Baldwin J."/>
            <person name="Abdouelleil A."/>
            <person name="Abdulkadir J."/>
            <person name="Abebe A."/>
            <person name="Abera B."/>
            <person name="Abreu J."/>
            <person name="Acer S.C."/>
            <person name="Aftuck L."/>
            <person name="Alexander A."/>
            <person name="An P."/>
            <person name="Anderson E."/>
            <person name="Anderson S."/>
            <person name="Arachi H."/>
            <person name="Azer M."/>
            <person name="Bachantsang P."/>
            <person name="Barry A."/>
            <person name="Bayul T."/>
            <person name="Berlin A."/>
            <person name="Bessette D."/>
            <person name="Bloom T."/>
            <person name="Blye J."/>
            <person name="Boguslavskiy L."/>
            <person name="Bonnet C."/>
            <person name="Boukhgalter B."/>
            <person name="Bourzgui I."/>
            <person name="Brown A."/>
            <person name="Cahill P."/>
            <person name="Channer S."/>
            <person name="Cheshatsang Y."/>
            <person name="Chuda L."/>
            <person name="Citroen M."/>
            <person name="Collymore A."/>
            <person name="Cooke P."/>
            <person name="Costello M."/>
            <person name="D'Aco K."/>
            <person name="Daza R."/>
            <person name="De Haan G."/>
            <person name="DeGray S."/>
            <person name="DeMaso C."/>
            <person name="Dhargay N."/>
            <person name="Dooley K."/>
            <person name="Dooley E."/>
            <person name="Doricent M."/>
            <person name="Dorje P."/>
            <person name="Dorjee K."/>
            <person name="Dupes A."/>
            <person name="Elong R."/>
            <person name="Falk J."/>
            <person name="Farina A."/>
            <person name="Faro S."/>
            <person name="Ferguson D."/>
            <person name="Fisher S."/>
            <person name="Foley C.D."/>
            <person name="Franke A."/>
            <person name="Friedrich D."/>
            <person name="Gadbois L."/>
            <person name="Gearin G."/>
            <person name="Gearin C.R."/>
            <person name="Giannoukos G."/>
            <person name="Goode T."/>
            <person name="Graham J."/>
            <person name="Grandbois E."/>
            <person name="Grewal S."/>
            <person name="Gyaltsen K."/>
            <person name="Hafez N."/>
            <person name="Hagos B."/>
            <person name="Hall J."/>
            <person name="Henson C."/>
            <person name="Hollinger A."/>
            <person name="Honan T."/>
            <person name="Huard M.D."/>
            <person name="Hughes L."/>
            <person name="Hurhula B."/>
            <person name="Husby M.E."/>
            <person name="Kamat A."/>
            <person name="Kanga B."/>
            <person name="Kashin S."/>
            <person name="Khazanovich D."/>
            <person name="Kisner P."/>
            <person name="Lance K."/>
            <person name="Lara M."/>
            <person name="Lee W."/>
            <person name="Lennon N."/>
            <person name="Letendre F."/>
            <person name="LeVine R."/>
            <person name="Lipovsky A."/>
            <person name="Liu X."/>
            <person name="Liu J."/>
            <person name="Liu S."/>
            <person name="Lokyitsang T."/>
            <person name="Lokyitsang Y."/>
            <person name="Lubonja R."/>
            <person name="Lui A."/>
            <person name="MacDonald P."/>
            <person name="Magnisalis V."/>
            <person name="Maru K."/>
            <person name="Matthews C."/>
            <person name="McCusker W."/>
            <person name="McDonough S."/>
            <person name="Mehta T."/>
            <person name="Meldrim J."/>
            <person name="Meneus L."/>
            <person name="Mihai O."/>
            <person name="Mihalev A."/>
            <person name="Mihova T."/>
            <person name="Mittelman R."/>
            <person name="Mlenga V."/>
            <person name="Montmayeur A."/>
            <person name="Mulrain L."/>
            <person name="Navidi A."/>
            <person name="Naylor J."/>
            <person name="Negash T."/>
            <person name="Nguyen T."/>
            <person name="Nguyen N."/>
            <person name="Nicol R."/>
            <person name="Norbu C."/>
            <person name="Norbu N."/>
            <person name="Novod N."/>
            <person name="O'Neill B."/>
            <person name="Osman S."/>
            <person name="Markiewicz E."/>
            <person name="Oyono O.L."/>
            <person name="Patti C."/>
            <person name="Phunkhang P."/>
            <person name="Pierre F."/>
            <person name="Priest M."/>
            <person name="Raghuraman S."/>
            <person name="Rege F."/>
            <person name="Reyes R."/>
            <person name="Rise C."/>
            <person name="Rogov P."/>
            <person name="Ross K."/>
            <person name="Ryan E."/>
            <person name="Settipalli S."/>
            <person name="Shea T."/>
            <person name="Sherpa N."/>
            <person name="Shi L."/>
            <person name="Shih D."/>
            <person name="Sparrow T."/>
            <person name="Spaulding J."/>
            <person name="Stalker J."/>
            <person name="Stange-Thomann N."/>
            <person name="Stavropoulos S."/>
            <person name="Stone C."/>
            <person name="Strader C."/>
            <person name="Tesfaye S."/>
            <person name="Thomson T."/>
            <person name="Thoulutsang Y."/>
            <person name="Thoulutsang D."/>
            <person name="Topham K."/>
            <person name="Topping I."/>
            <person name="Tsamla T."/>
            <person name="Vassiliev H."/>
            <person name="Vo A."/>
            <person name="Wangchuk T."/>
            <person name="Wangdi T."/>
            <person name="Weiand M."/>
            <person name="Wilkinson J."/>
            <person name="Wilson A."/>
            <person name="Yadav S."/>
            <person name="Young G."/>
            <person name="Yu Q."/>
            <person name="Zembek L."/>
            <person name="Zhong D."/>
            <person name="Zimmer A."/>
            <person name="Zwirko Z."/>
            <person name="Jaffe D.B."/>
            <person name="Alvarez P."/>
            <person name="Brockman W."/>
            <person name="Butler J."/>
            <person name="Chin C."/>
            <person name="Gnerre S."/>
            <person name="Grabherr M."/>
            <person name="Kleber M."/>
            <person name="Mauceli E."/>
            <person name="MacCallum I."/>
        </authorList>
    </citation>
    <scope>NUCLEOTIDE SEQUENCE [LARGE SCALE GENOMIC DNA]</scope>
    <source>
        <strain evidence="4">MSH-3 / Tucson 14011-0111.49</strain>
    </source>
</reference>
<dbReference type="PANTHER" id="PTHR21505:SF8">
    <property type="entry name" value="DPT-YFP REPRESSOR BY OVEREXPRESSION, ISOFORM D-RELATED"/>
    <property type="match status" value="1"/>
</dbReference>
<dbReference type="HOGENOM" id="CLU_354615_0_0_1"/>
<feature type="compositionally biased region" description="Basic and acidic residues" evidence="1">
    <location>
        <begin position="333"/>
        <end position="345"/>
    </location>
</feature>
<protein>
    <submittedName>
        <fullName evidence="3">GL20841</fullName>
    </submittedName>
</protein>
<feature type="region of interest" description="Disordered" evidence="1">
    <location>
        <begin position="316"/>
        <end position="345"/>
    </location>
</feature>
<proteinExistence type="predicted"/>
<dbReference type="SMART" id="SM00595">
    <property type="entry name" value="MADF"/>
    <property type="match status" value="1"/>
</dbReference>
<feature type="compositionally biased region" description="Polar residues" evidence="1">
    <location>
        <begin position="78"/>
        <end position="95"/>
    </location>
</feature>
<dbReference type="EMBL" id="CH479208">
    <property type="protein sequence ID" value="EDW31226.1"/>
    <property type="molecule type" value="Genomic_DNA"/>
</dbReference>
<dbReference type="OrthoDB" id="7868416at2759"/>
<feature type="domain" description="MADF" evidence="2">
    <location>
        <begin position="513"/>
        <end position="610"/>
    </location>
</feature>
<dbReference type="eggNOG" id="ENOG502S3MH">
    <property type="taxonomic scope" value="Eukaryota"/>
</dbReference>
<feature type="region of interest" description="Disordered" evidence="1">
    <location>
        <begin position="183"/>
        <end position="221"/>
    </location>
</feature>